<evidence type="ECO:0000259" key="7">
    <source>
        <dbReference type="Pfam" id="PF02525"/>
    </source>
</evidence>
<keyword evidence="1" id="KW-0285">Flavoprotein</keyword>
<dbReference type="SUPFAM" id="SSF52218">
    <property type="entry name" value="Flavoproteins"/>
    <property type="match status" value="1"/>
</dbReference>
<dbReference type="InterPro" id="IPR023048">
    <property type="entry name" value="NADH:quinone_OxRdtase_FMN_depd"/>
</dbReference>
<dbReference type="Pfam" id="PF02525">
    <property type="entry name" value="Flavodoxin_2"/>
    <property type="match status" value="1"/>
</dbReference>
<dbReference type="InterPro" id="IPR029039">
    <property type="entry name" value="Flavoprotein-like_sf"/>
</dbReference>
<evidence type="ECO:0000256" key="2">
    <source>
        <dbReference type="ARBA" id="ARBA00022643"/>
    </source>
</evidence>
<organism evidence="8 9">
    <name type="scientific">Porites evermanni</name>
    <dbReference type="NCBI Taxonomy" id="104178"/>
    <lineage>
        <taxon>Eukaryota</taxon>
        <taxon>Metazoa</taxon>
        <taxon>Cnidaria</taxon>
        <taxon>Anthozoa</taxon>
        <taxon>Hexacorallia</taxon>
        <taxon>Scleractinia</taxon>
        <taxon>Fungiina</taxon>
        <taxon>Poritidae</taxon>
        <taxon>Porites</taxon>
    </lineage>
</organism>
<reference evidence="8 9" key="1">
    <citation type="submission" date="2022-05" db="EMBL/GenBank/DDBJ databases">
        <authorList>
            <consortium name="Genoscope - CEA"/>
            <person name="William W."/>
        </authorList>
    </citation>
    <scope>NUCLEOTIDE SEQUENCE [LARGE SCALE GENOMIC DNA]</scope>
</reference>
<name>A0ABN8QRC3_9CNID</name>
<feature type="domain" description="Flavodoxin-like fold" evidence="7">
    <location>
        <begin position="62"/>
        <end position="245"/>
    </location>
</feature>
<evidence type="ECO:0000313" key="9">
    <source>
        <dbReference type="Proteomes" id="UP001159427"/>
    </source>
</evidence>
<proteinExistence type="inferred from homology"/>
<evidence type="ECO:0000256" key="4">
    <source>
        <dbReference type="ARBA" id="ARBA00023027"/>
    </source>
</evidence>
<evidence type="ECO:0000256" key="5">
    <source>
        <dbReference type="ARBA" id="ARBA00024061"/>
    </source>
</evidence>
<dbReference type="HAMAP" id="MF_01216">
    <property type="entry name" value="Azoreductase_type1"/>
    <property type="match status" value="1"/>
</dbReference>
<dbReference type="Gene3D" id="3.40.50.360">
    <property type="match status" value="1"/>
</dbReference>
<accession>A0ABN8QRC3</accession>
<dbReference type="PANTHER" id="PTHR43741:SF4">
    <property type="entry name" value="FMN-DEPENDENT NADH:QUINONE OXIDOREDUCTASE"/>
    <property type="match status" value="1"/>
</dbReference>
<gene>
    <name evidence="8" type="ORF">PEVE_00006807</name>
</gene>
<keyword evidence="9" id="KW-1185">Reference proteome</keyword>
<dbReference type="PANTHER" id="PTHR43741">
    <property type="entry name" value="FMN-DEPENDENT NADH-AZOREDUCTASE 1"/>
    <property type="match status" value="1"/>
</dbReference>
<dbReference type="EMBL" id="CALNXI010001448">
    <property type="protein sequence ID" value="CAH3169289.1"/>
    <property type="molecule type" value="Genomic_DNA"/>
</dbReference>
<dbReference type="InterPro" id="IPR003680">
    <property type="entry name" value="Flavodoxin_fold"/>
</dbReference>
<comment type="catalytic activity">
    <reaction evidence="6">
        <text>N,N-dimethyl-1,4-phenylenediamine + anthranilate + 2 NAD(+) = 2-(4-dimethylaminophenyl)diazenylbenzoate + 2 NADH + 2 H(+)</text>
        <dbReference type="Rhea" id="RHEA:55872"/>
        <dbReference type="ChEBI" id="CHEBI:15378"/>
        <dbReference type="ChEBI" id="CHEBI:15783"/>
        <dbReference type="ChEBI" id="CHEBI:16567"/>
        <dbReference type="ChEBI" id="CHEBI:57540"/>
        <dbReference type="ChEBI" id="CHEBI:57945"/>
        <dbReference type="ChEBI" id="CHEBI:71579"/>
        <dbReference type="EC" id="1.7.1.17"/>
    </reaction>
    <physiologicalReaction direction="right-to-left" evidence="6">
        <dbReference type="Rhea" id="RHEA:55874"/>
    </physiologicalReaction>
</comment>
<comment type="caution">
    <text evidence="8">The sequence shown here is derived from an EMBL/GenBank/DDBJ whole genome shotgun (WGS) entry which is preliminary data.</text>
</comment>
<evidence type="ECO:0000313" key="8">
    <source>
        <dbReference type="EMBL" id="CAH3169289.1"/>
    </source>
</evidence>
<evidence type="ECO:0000256" key="3">
    <source>
        <dbReference type="ARBA" id="ARBA00023002"/>
    </source>
</evidence>
<sequence length="262" mass="29511">MATITNIPLANIHRSVKGKFGLRRGLKIALLIQRRCCSYISAFQGEVKSSGDFKKTNPQIQVLHLNSSGSDERSWTGIASKTFFTAYKSRNHQHIISEINLWDKDLLQYDLSHVASKMRMVTGEDKPSDKQNLEPVEKMVKTLFLADKLVISCPMWNYSVPYVLKQYIDCVVQPGLTFRETSNGPQGLLTGRPLLLITSSGGDYSTGDMKALDYQVPYLKDIFGLIGFTDVRHIYIKNTAHTQKDDLMSLIESSCLEHAAKF</sequence>
<keyword evidence="4" id="KW-0520">NAD</keyword>
<dbReference type="Proteomes" id="UP001159427">
    <property type="component" value="Unassembled WGS sequence"/>
</dbReference>
<dbReference type="InterPro" id="IPR050104">
    <property type="entry name" value="FMN-dep_NADH:Q_OxRdtase_AzoR1"/>
</dbReference>
<evidence type="ECO:0000256" key="1">
    <source>
        <dbReference type="ARBA" id="ARBA00022630"/>
    </source>
</evidence>
<keyword evidence="2" id="KW-0288">FMN</keyword>
<evidence type="ECO:0000256" key="6">
    <source>
        <dbReference type="ARBA" id="ARBA00048542"/>
    </source>
</evidence>
<protein>
    <recommendedName>
        <fullName evidence="5">FMN-dependent NADH-azoreductase</fullName>
        <ecNumber evidence="5">1.7.1.17</ecNumber>
    </recommendedName>
</protein>
<keyword evidence="3" id="KW-0560">Oxidoreductase</keyword>
<dbReference type="EC" id="1.7.1.17" evidence="5"/>